<dbReference type="Proteomes" id="UP000321291">
    <property type="component" value="Chromosome"/>
</dbReference>
<evidence type="ECO:0000256" key="1">
    <source>
        <dbReference type="SAM" id="MobiDB-lite"/>
    </source>
</evidence>
<gene>
    <name evidence="2" type="ORF">FSB73_06820</name>
</gene>
<accession>A0A5B8VK61</accession>
<name>A0A5B8VK61_9BACT</name>
<evidence type="ECO:0000313" key="3">
    <source>
        <dbReference type="Proteomes" id="UP000321291"/>
    </source>
</evidence>
<proteinExistence type="predicted"/>
<reference evidence="2 3" key="1">
    <citation type="journal article" date="2017" name="Int. J. Syst. Evol. Microbiol.">
        <title>Arachidicoccus ginsenosidivorans sp. nov., with ginsenoside-converting activity isolated from ginseng cultivating soil.</title>
        <authorList>
            <person name="Siddiqi M.Z."/>
            <person name="Aslam Z."/>
            <person name="Im W.T."/>
        </authorList>
    </citation>
    <scope>NUCLEOTIDE SEQUENCE [LARGE SCALE GENOMIC DNA]</scope>
    <source>
        <strain evidence="2 3">Gsoil 809</strain>
    </source>
</reference>
<keyword evidence="3" id="KW-1185">Reference proteome</keyword>
<dbReference type="RefSeq" id="WP_146780792.1">
    <property type="nucleotide sequence ID" value="NZ_CP042434.1"/>
</dbReference>
<dbReference type="AlphaFoldDB" id="A0A5B8VK61"/>
<protein>
    <submittedName>
        <fullName evidence="2">Uncharacterized protein</fullName>
    </submittedName>
</protein>
<organism evidence="2 3">
    <name type="scientific">Arachidicoccus ginsenosidivorans</name>
    <dbReference type="NCBI Taxonomy" id="496057"/>
    <lineage>
        <taxon>Bacteria</taxon>
        <taxon>Pseudomonadati</taxon>
        <taxon>Bacteroidota</taxon>
        <taxon>Chitinophagia</taxon>
        <taxon>Chitinophagales</taxon>
        <taxon>Chitinophagaceae</taxon>
        <taxon>Arachidicoccus</taxon>
    </lineage>
</organism>
<dbReference type="OrthoDB" id="799522at2"/>
<evidence type="ECO:0000313" key="2">
    <source>
        <dbReference type="EMBL" id="QEC71421.1"/>
    </source>
</evidence>
<feature type="region of interest" description="Disordered" evidence="1">
    <location>
        <begin position="166"/>
        <end position="193"/>
    </location>
</feature>
<dbReference type="EMBL" id="CP042434">
    <property type="protein sequence ID" value="QEC71421.1"/>
    <property type="molecule type" value="Genomic_DNA"/>
</dbReference>
<sequence>MKKIIVIMSVFAGVFFAGGSKAQINISINIGSQPDWGPSGYNYVDYYYLPDINAYYNVATAQYIYLIGNRWHFANRLPNRFSNYNIYNAYKVVVNRAYPYQNNQYDIQHYGQYKSYRPQPMLRDNNAYRAMRNNGNHYNGNYNGNKGNSHNTVVAKRTEKKVIKQTNRTIKQNDRTTKAVRSTPQRSTVQRSR</sequence>
<feature type="compositionally biased region" description="Polar residues" evidence="1">
    <location>
        <begin position="179"/>
        <end position="193"/>
    </location>
</feature>
<dbReference type="KEGG" id="agi:FSB73_06820"/>